<dbReference type="InterPro" id="IPR000014">
    <property type="entry name" value="PAS"/>
</dbReference>
<keyword evidence="5 6" id="KW-0472">Membrane</keyword>
<evidence type="ECO:0000313" key="9">
    <source>
        <dbReference type="EMBL" id="TFW31537.1"/>
    </source>
</evidence>
<dbReference type="EC" id="2.7.13.3" evidence="2"/>
<evidence type="ECO:0000259" key="8">
    <source>
        <dbReference type="PROSITE" id="PS50112"/>
    </source>
</evidence>
<keyword evidence="10" id="KW-1185">Reference proteome</keyword>
<dbReference type="PROSITE" id="PS50112">
    <property type="entry name" value="PAS"/>
    <property type="match status" value="1"/>
</dbReference>
<dbReference type="GO" id="GO:0016020">
    <property type="term" value="C:membrane"/>
    <property type="evidence" value="ECO:0007669"/>
    <property type="project" value="UniProtKB-SubCell"/>
</dbReference>
<dbReference type="GO" id="GO:0007234">
    <property type="term" value="P:osmosensory signaling via phosphorelay pathway"/>
    <property type="evidence" value="ECO:0007669"/>
    <property type="project" value="TreeGrafter"/>
</dbReference>
<dbReference type="InterPro" id="IPR050351">
    <property type="entry name" value="BphY/WalK/GraS-like"/>
</dbReference>
<evidence type="ECO:0000313" key="10">
    <source>
        <dbReference type="Proteomes" id="UP000297258"/>
    </source>
</evidence>
<reference evidence="9 10" key="1">
    <citation type="submission" date="2019-03" db="EMBL/GenBank/DDBJ databases">
        <title>Draft genome of Massilia hortus sp. nov., a novel bacterial species of the Oxalobacteraceae family.</title>
        <authorList>
            <person name="Peta V."/>
            <person name="Raths R."/>
            <person name="Bucking H."/>
        </authorList>
    </citation>
    <scope>NUCLEOTIDE SEQUENCE [LARGE SCALE GENOMIC DNA]</scope>
    <source>
        <strain evidence="9 10">ONC3</strain>
    </source>
</reference>
<dbReference type="GO" id="GO:0000156">
    <property type="term" value="F:phosphorelay response regulator activity"/>
    <property type="evidence" value="ECO:0007669"/>
    <property type="project" value="TreeGrafter"/>
</dbReference>
<proteinExistence type="predicted"/>
<gene>
    <name evidence="9" type="ORF">E4O92_13535</name>
</gene>
<dbReference type="InterPro" id="IPR003594">
    <property type="entry name" value="HATPase_dom"/>
</dbReference>
<dbReference type="InterPro" id="IPR035965">
    <property type="entry name" value="PAS-like_dom_sf"/>
</dbReference>
<evidence type="ECO:0000256" key="3">
    <source>
        <dbReference type="ARBA" id="ARBA00022679"/>
    </source>
</evidence>
<dbReference type="Pfam" id="PF13188">
    <property type="entry name" value="PAS_8"/>
    <property type="match status" value="1"/>
</dbReference>
<dbReference type="EMBL" id="SPUM01000090">
    <property type="protein sequence ID" value="TFW31537.1"/>
    <property type="molecule type" value="Genomic_DNA"/>
</dbReference>
<dbReference type="PROSITE" id="PS50109">
    <property type="entry name" value="HIS_KIN"/>
    <property type="match status" value="1"/>
</dbReference>
<feature type="domain" description="Histidine kinase" evidence="7">
    <location>
        <begin position="242"/>
        <end position="462"/>
    </location>
</feature>
<dbReference type="Proteomes" id="UP000297258">
    <property type="component" value="Unassembled WGS sequence"/>
</dbReference>
<keyword evidence="4 9" id="KW-0418">Kinase</keyword>
<evidence type="ECO:0000259" key="7">
    <source>
        <dbReference type="PROSITE" id="PS50109"/>
    </source>
</evidence>
<dbReference type="SMART" id="SM00387">
    <property type="entry name" value="HATPase_c"/>
    <property type="match status" value="1"/>
</dbReference>
<evidence type="ECO:0000256" key="5">
    <source>
        <dbReference type="ARBA" id="ARBA00023136"/>
    </source>
</evidence>
<dbReference type="OrthoDB" id="1931120at2"/>
<dbReference type="PANTHER" id="PTHR42878">
    <property type="entry name" value="TWO-COMPONENT HISTIDINE KINASE"/>
    <property type="match status" value="1"/>
</dbReference>
<protein>
    <recommendedName>
        <fullName evidence="2">histidine kinase</fullName>
        <ecNumber evidence="2">2.7.13.3</ecNumber>
    </recommendedName>
</protein>
<organism evidence="9 10">
    <name type="scientific">Massilia horti</name>
    <dbReference type="NCBI Taxonomy" id="2562153"/>
    <lineage>
        <taxon>Bacteria</taxon>
        <taxon>Pseudomonadati</taxon>
        <taxon>Pseudomonadota</taxon>
        <taxon>Betaproteobacteria</taxon>
        <taxon>Burkholderiales</taxon>
        <taxon>Oxalobacteraceae</taxon>
        <taxon>Telluria group</taxon>
        <taxon>Massilia</taxon>
    </lineage>
</organism>
<comment type="catalytic activity">
    <reaction evidence="1">
        <text>ATP + protein L-histidine = ADP + protein N-phospho-L-histidine.</text>
        <dbReference type="EC" id="2.7.13.3"/>
    </reaction>
</comment>
<dbReference type="InterPro" id="IPR036890">
    <property type="entry name" value="HATPase_C_sf"/>
</dbReference>
<evidence type="ECO:0000256" key="6">
    <source>
        <dbReference type="SAM" id="Phobius"/>
    </source>
</evidence>
<dbReference type="SUPFAM" id="SSF55785">
    <property type="entry name" value="PYP-like sensor domain (PAS domain)"/>
    <property type="match status" value="1"/>
</dbReference>
<dbReference type="PANTHER" id="PTHR42878:SF14">
    <property type="entry name" value="OSMOLARITY TWO-COMPONENT SYSTEM PROTEIN SSK1"/>
    <property type="match status" value="1"/>
</dbReference>
<dbReference type="SMART" id="SM00091">
    <property type="entry name" value="PAS"/>
    <property type="match status" value="1"/>
</dbReference>
<dbReference type="AlphaFoldDB" id="A0A4Y9T105"/>
<dbReference type="InterPro" id="IPR005467">
    <property type="entry name" value="His_kinase_dom"/>
</dbReference>
<dbReference type="Gene3D" id="3.30.450.20">
    <property type="entry name" value="PAS domain"/>
    <property type="match status" value="1"/>
</dbReference>
<evidence type="ECO:0000256" key="4">
    <source>
        <dbReference type="ARBA" id="ARBA00022777"/>
    </source>
</evidence>
<keyword evidence="6" id="KW-1133">Transmembrane helix</keyword>
<dbReference type="RefSeq" id="WP_135190280.1">
    <property type="nucleotide sequence ID" value="NZ_SPUM01000090.1"/>
</dbReference>
<dbReference type="Gene3D" id="3.30.565.10">
    <property type="entry name" value="Histidine kinase-like ATPase, C-terminal domain"/>
    <property type="match status" value="1"/>
</dbReference>
<name>A0A4Y9T105_9BURK</name>
<feature type="domain" description="PAS" evidence="8">
    <location>
        <begin position="109"/>
        <end position="148"/>
    </location>
</feature>
<feature type="transmembrane region" description="Helical" evidence="6">
    <location>
        <begin position="7"/>
        <end position="27"/>
    </location>
</feature>
<sequence>MSLRTRLSAYLVGLHTLLFVMAALLLIEQASLFVTVELLLMASLAGGFHLLKRALEPLGYTRRLHDLLQDQHYANRLAPPEAGELDELVALFNTLLATLHRERLEIGEQQGFLDRLLEATPSAVLVFDFDGGISLFNASAAALLGLEQARGKPLAAWLDGSALLSSTLDDVARARSLSLLKQLDTLTAGDARLLTDPAGRRYRAQRGRFFDRGFARDFLMVEELTAELESSERAAYEKLIRVLAHEVNNTVAATASVLDSLRYYASQLTERDATDFSTAIVAVRRRNVSLGEFIERFTRVVKMPAPELRPANLKEVVDGILWLNREQCNARDIRLEWGRCDSVPPQPIDIQLMEQALLNIVKNAIEAIDARRAQDAGAAGFVRATLENDGGRIKLSIIDSGGQLSGALQRQLFTPFVSTKKGGQGIGLMFVREVLNRHDCTYSLAPGFDAETRFDIWFPATRAGADVTARREGSPPAALAAASCP</sequence>
<keyword evidence="3" id="KW-0808">Transferase</keyword>
<evidence type="ECO:0000256" key="1">
    <source>
        <dbReference type="ARBA" id="ARBA00000085"/>
    </source>
</evidence>
<keyword evidence="6" id="KW-0812">Transmembrane</keyword>
<comment type="caution">
    <text evidence="9">The sequence shown here is derived from an EMBL/GenBank/DDBJ whole genome shotgun (WGS) entry which is preliminary data.</text>
</comment>
<accession>A0A4Y9T105</accession>
<evidence type="ECO:0000256" key="2">
    <source>
        <dbReference type="ARBA" id="ARBA00012438"/>
    </source>
</evidence>
<dbReference type="SUPFAM" id="SSF55874">
    <property type="entry name" value="ATPase domain of HSP90 chaperone/DNA topoisomerase II/histidine kinase"/>
    <property type="match status" value="1"/>
</dbReference>
<dbReference type="Pfam" id="PF02518">
    <property type="entry name" value="HATPase_c"/>
    <property type="match status" value="1"/>
</dbReference>
<dbReference type="GO" id="GO:0004673">
    <property type="term" value="F:protein histidine kinase activity"/>
    <property type="evidence" value="ECO:0007669"/>
    <property type="project" value="UniProtKB-EC"/>
</dbReference>
<dbReference type="GO" id="GO:0030295">
    <property type="term" value="F:protein kinase activator activity"/>
    <property type="evidence" value="ECO:0007669"/>
    <property type="project" value="TreeGrafter"/>
</dbReference>